<dbReference type="KEGG" id="mgot:MgSA37_01801"/>
<dbReference type="EMBL" id="AP017313">
    <property type="protein sequence ID" value="BAU53632.1"/>
    <property type="molecule type" value="Genomic_DNA"/>
</dbReference>
<proteinExistence type="predicted"/>
<name>A0A0X8X0M2_9SPHI</name>
<evidence type="ECO:0000313" key="1">
    <source>
        <dbReference type="EMBL" id="BAU53632.1"/>
    </source>
</evidence>
<dbReference type="AlphaFoldDB" id="A0A0X8X0M2"/>
<evidence type="ECO:0000313" key="2">
    <source>
        <dbReference type="Proteomes" id="UP000218263"/>
    </source>
</evidence>
<dbReference type="OrthoDB" id="799816at2"/>
<sequence>MMENKDERDPKKSSKLDLFEKRKQSSRNLAIVGFNILGLAFYTVIYKLSANEANLVIDAFLIVFHVLFCLGMALVSKRAGMWVLSAVLVLIIGFSTCSYISNSITLPVHRHQ</sequence>
<gene>
    <name evidence="1" type="ORF">MgSA37_01801</name>
</gene>
<reference evidence="1 2" key="1">
    <citation type="submission" date="2015-12" db="EMBL/GenBank/DDBJ databases">
        <title>Genome sequence of Mucilaginibacter gotjawali.</title>
        <authorList>
            <person name="Lee J.S."/>
            <person name="Lee K.C."/>
            <person name="Kim K.K."/>
            <person name="Lee B.W."/>
        </authorList>
    </citation>
    <scope>NUCLEOTIDE SEQUENCE [LARGE SCALE GENOMIC DNA]</scope>
    <source>
        <strain evidence="1 2">SA3-7</strain>
    </source>
</reference>
<organism evidence="1 2">
    <name type="scientific">Mucilaginibacter gotjawali</name>
    <dbReference type="NCBI Taxonomy" id="1550579"/>
    <lineage>
        <taxon>Bacteria</taxon>
        <taxon>Pseudomonadati</taxon>
        <taxon>Bacteroidota</taxon>
        <taxon>Sphingobacteriia</taxon>
        <taxon>Sphingobacteriales</taxon>
        <taxon>Sphingobacteriaceae</taxon>
        <taxon>Mucilaginibacter</taxon>
    </lineage>
</organism>
<dbReference type="Proteomes" id="UP000218263">
    <property type="component" value="Chromosome"/>
</dbReference>
<protein>
    <submittedName>
        <fullName evidence="1">Uncharacterized protein</fullName>
    </submittedName>
</protein>
<dbReference type="RefSeq" id="WP_096351279.1">
    <property type="nucleotide sequence ID" value="NZ_AP017313.1"/>
</dbReference>
<keyword evidence="2" id="KW-1185">Reference proteome</keyword>
<accession>A0A0X8X0M2</accession>